<feature type="region of interest" description="Disordered" evidence="8">
    <location>
        <begin position="450"/>
        <end position="522"/>
    </location>
</feature>
<dbReference type="PANTHER" id="PTHR24350">
    <property type="entry name" value="SERINE/THREONINE-PROTEIN KINASE IAL-RELATED"/>
    <property type="match status" value="1"/>
</dbReference>
<evidence type="ECO:0000313" key="11">
    <source>
        <dbReference type="Proteomes" id="UP000324585"/>
    </source>
</evidence>
<feature type="region of interest" description="Disordered" evidence="8">
    <location>
        <begin position="621"/>
        <end position="659"/>
    </location>
</feature>
<dbReference type="OMA" id="MPDYKRI"/>
<feature type="compositionally biased region" description="Basic and acidic residues" evidence="8">
    <location>
        <begin position="806"/>
        <end position="816"/>
    </location>
</feature>
<evidence type="ECO:0000256" key="2">
    <source>
        <dbReference type="ARBA" id="ARBA00022679"/>
    </source>
</evidence>
<dbReference type="Gene3D" id="1.10.510.10">
    <property type="entry name" value="Transferase(Phosphotransferase) domain 1"/>
    <property type="match status" value="1"/>
</dbReference>
<organism evidence="10 11">
    <name type="scientific">Porphyridium purpureum</name>
    <name type="common">Red alga</name>
    <name type="synonym">Porphyridium cruentum</name>
    <dbReference type="NCBI Taxonomy" id="35688"/>
    <lineage>
        <taxon>Eukaryota</taxon>
        <taxon>Rhodophyta</taxon>
        <taxon>Bangiophyceae</taxon>
        <taxon>Porphyridiales</taxon>
        <taxon>Porphyridiaceae</taxon>
        <taxon>Porphyridium</taxon>
    </lineage>
</organism>
<dbReference type="AlphaFoldDB" id="A0A5J4Z5H1"/>
<feature type="compositionally biased region" description="Polar residues" evidence="8">
    <location>
        <begin position="1078"/>
        <end position="1101"/>
    </location>
</feature>
<evidence type="ECO:0000256" key="7">
    <source>
        <dbReference type="PIRSR" id="PIRSR630616-2"/>
    </source>
</evidence>
<evidence type="ECO:0000259" key="9">
    <source>
        <dbReference type="PROSITE" id="PS50011"/>
    </source>
</evidence>
<feature type="region of interest" description="Disordered" evidence="8">
    <location>
        <begin position="729"/>
        <end position="816"/>
    </location>
</feature>
<feature type="compositionally biased region" description="Low complexity" evidence="8">
    <location>
        <begin position="495"/>
        <end position="512"/>
    </location>
</feature>
<comment type="caution">
    <text evidence="10">The sequence shown here is derived from an EMBL/GenBank/DDBJ whole genome shotgun (WGS) entry which is preliminary data.</text>
</comment>
<keyword evidence="4 10" id="KW-0418">Kinase</keyword>
<dbReference type="SUPFAM" id="SSF56112">
    <property type="entry name" value="Protein kinase-like (PK-like)"/>
    <property type="match status" value="1"/>
</dbReference>
<sequence>MARRKVMDELMGLYKEHSDRIQHASGDFYRKGQLEAKWRLLEKTGEGSFATVKRAELKKRPGVFAAVKIIRKVQRDDAERQKDIDKMILREVYTYRIMATQRHRNVVRLFEVFEDAENVFLVLELLDGEPLSAFPKHGLSEVDIAKLAKAMIDALAFCHRVGVAHRDITPMNWMFANKRDAHPDAPLKLTDFGLAFYTIEVDTILRTPCGTPQYMAPEIIRCQPYDERVDIWSFGIIVYELFLGETPFHAEDETATLRKIKYVDINWEDERWNKYSPEARSFVQAILIKEPETRPRATQVRCHAWMVKHVGQPRSNLYFQRVKTSHGADSKYSELRQDTVRDDVEISSGGRVLQHKVSNDGLFKPGDYNFDLSDPSVDIPPRHSDGSTSAANLPAHLLIRINTDSSRQRVMSPRGNDPAAANWQGAIIANLLDSESQVGVESPDAATGLGLARAGSSTSSKKSKKKEQPIGGLLASLASVGKKRMSDSSSPFGKAHASPSSASPVPRAGAVSTPAETQVSVDDRSLDLSGLNAGVAVRPLQTQQDLKRESQRQAENTTQHGSAAEGPSSKTNPSSGVSRSSDGVGAATTGITSVATGPSAEAPQYENVIEVSDEDIVPLERNRSVHEQRQAPAATAQTLRRSAKGSAVQSRLPSTGSDRSFVTAASNARFTSVDSVLKYADADEEEDVPHDETPLMVPKRAVGVPDLQPQGSAAKNPGMVLGAAQAIGWGNSRMPKPQTPVLPPSSSEQAPGEQKADVAPSKMDAAWASAVRSPPRMSSPEKQREKMELGAVGADDAEGSGNFEAQDSKSEDSVFEGGRDEIQSLLRGGSVALSEIKEPSIKSGVLSPRSEDVSKISVVARARRWDSTSVSEDLDAKDGKVGLDEDDLMRKVPDRLTAGSDAPIEKDGIESVSRAASNDSALTEGTMGARDASGKTTVSSATAAHTSSGRNTRGRTLSRQIENSSAKMSSFSEKISGRFRASSNGSRTPRHDGIRDDDDALNSLKGLGPTAERDPSDCGIGATAPSKDGRQTGMLNLRGSKRTSKESGPGKPAQMISGIFGGKVRASDDAAVGVHSEGINNDSSWIHPRSVTSSQSASVPVNGNEAGLAGGGASVADAVSPRGGGKSRGFFGVVPRGRTESHRAANRTSSAATDGQDGPMLSESSEAGRGVSDGSPSPSLPTALQQPKISAVGKKLSSSITSGFKSMVNVNKGGRKDPIVR</sequence>
<dbReference type="EMBL" id="VRMN01000001">
    <property type="protein sequence ID" value="KAA8498575.1"/>
    <property type="molecule type" value="Genomic_DNA"/>
</dbReference>
<feature type="domain" description="Protein kinase" evidence="9">
    <location>
        <begin position="38"/>
        <end position="306"/>
    </location>
</feature>
<dbReference type="InterPro" id="IPR030616">
    <property type="entry name" value="Aur-like"/>
</dbReference>
<dbReference type="InterPro" id="IPR000719">
    <property type="entry name" value="Prot_kinase_dom"/>
</dbReference>
<keyword evidence="11" id="KW-1185">Reference proteome</keyword>
<feature type="binding site" evidence="7">
    <location>
        <position position="68"/>
    </location>
    <ligand>
        <name>ATP</name>
        <dbReference type="ChEBI" id="CHEBI:30616"/>
    </ligand>
</feature>
<feature type="compositionally biased region" description="Polar residues" evidence="8">
    <location>
        <begin position="949"/>
        <end position="973"/>
    </location>
</feature>
<dbReference type="Gene3D" id="3.30.200.20">
    <property type="entry name" value="Phosphorylase Kinase, domain 1"/>
    <property type="match status" value="1"/>
</dbReference>
<dbReference type="GO" id="GO:0004674">
    <property type="term" value="F:protein serine/threonine kinase activity"/>
    <property type="evidence" value="ECO:0007669"/>
    <property type="project" value="UniProtKB-KW"/>
</dbReference>
<keyword evidence="2" id="KW-0808">Transferase</keyword>
<keyword evidence="3 7" id="KW-0547">Nucleotide-binding</keyword>
<evidence type="ECO:0000256" key="1">
    <source>
        <dbReference type="ARBA" id="ARBA00022527"/>
    </source>
</evidence>
<feature type="binding site" evidence="7">
    <location>
        <position position="191"/>
    </location>
    <ligand>
        <name>ATP</name>
        <dbReference type="ChEBI" id="CHEBI:30616"/>
    </ligand>
</feature>
<evidence type="ECO:0000313" key="10">
    <source>
        <dbReference type="EMBL" id="KAA8498575.1"/>
    </source>
</evidence>
<dbReference type="Proteomes" id="UP000324585">
    <property type="component" value="Unassembled WGS sequence"/>
</dbReference>
<feature type="compositionally biased region" description="Low complexity" evidence="8">
    <location>
        <begin position="936"/>
        <end position="948"/>
    </location>
</feature>
<evidence type="ECO:0000256" key="3">
    <source>
        <dbReference type="ARBA" id="ARBA00022741"/>
    </source>
</evidence>
<dbReference type="PROSITE" id="PS50011">
    <property type="entry name" value="PROTEIN_KINASE_DOM"/>
    <property type="match status" value="1"/>
</dbReference>
<feature type="region of interest" description="Disordered" evidence="8">
    <location>
        <begin position="1202"/>
        <end position="1221"/>
    </location>
</feature>
<keyword evidence="1" id="KW-0723">Serine/threonine-protein kinase</keyword>
<evidence type="ECO:0000256" key="8">
    <source>
        <dbReference type="SAM" id="MobiDB-lite"/>
    </source>
</evidence>
<proteinExistence type="predicted"/>
<feature type="compositionally biased region" description="Low complexity" evidence="8">
    <location>
        <begin position="574"/>
        <end position="585"/>
    </location>
</feature>
<evidence type="ECO:0000256" key="6">
    <source>
        <dbReference type="PIRSR" id="PIRSR630616-1"/>
    </source>
</evidence>
<name>A0A5J4Z5H1_PORPP</name>
<evidence type="ECO:0000256" key="5">
    <source>
        <dbReference type="ARBA" id="ARBA00022840"/>
    </source>
</evidence>
<feature type="region of interest" description="Disordered" evidence="8">
    <location>
        <begin position="1078"/>
        <end position="1190"/>
    </location>
</feature>
<feature type="region of interest" description="Disordered" evidence="8">
    <location>
        <begin position="536"/>
        <end position="599"/>
    </location>
</feature>
<dbReference type="GO" id="GO:0005524">
    <property type="term" value="F:ATP binding"/>
    <property type="evidence" value="ECO:0007669"/>
    <property type="project" value="UniProtKB-KW"/>
</dbReference>
<feature type="compositionally biased region" description="Polar residues" evidence="8">
    <location>
        <begin position="647"/>
        <end position="659"/>
    </location>
</feature>
<feature type="compositionally biased region" description="Polar residues" evidence="8">
    <location>
        <begin position="1174"/>
        <end position="1188"/>
    </location>
</feature>
<feature type="active site" description="Proton acceptor" evidence="6">
    <location>
        <position position="167"/>
    </location>
</feature>
<protein>
    <submittedName>
        <fullName evidence="10">Putative myosin light chain kinase</fullName>
    </submittedName>
</protein>
<keyword evidence="5 7" id="KW-0067">ATP-binding</keyword>
<feature type="region of interest" description="Disordered" evidence="8">
    <location>
        <begin position="890"/>
        <end position="1057"/>
    </location>
</feature>
<accession>A0A5J4Z5H1</accession>
<dbReference type="Pfam" id="PF00069">
    <property type="entry name" value="Pkinase"/>
    <property type="match status" value="1"/>
</dbReference>
<evidence type="ECO:0000256" key="4">
    <source>
        <dbReference type="ARBA" id="ARBA00022777"/>
    </source>
</evidence>
<reference evidence="11" key="1">
    <citation type="journal article" date="2019" name="Nat. Commun.">
        <title>Expansion of phycobilisome linker gene families in mesophilic red algae.</title>
        <authorList>
            <person name="Lee J."/>
            <person name="Kim D."/>
            <person name="Bhattacharya D."/>
            <person name="Yoon H.S."/>
        </authorList>
    </citation>
    <scope>NUCLEOTIDE SEQUENCE [LARGE SCALE GENOMIC DNA]</scope>
    <source>
        <strain evidence="11">CCMP 1328</strain>
    </source>
</reference>
<gene>
    <name evidence="10" type="ORF">FVE85_6160</name>
</gene>
<feature type="compositionally biased region" description="Basic and acidic residues" evidence="8">
    <location>
        <begin position="779"/>
        <end position="788"/>
    </location>
</feature>
<dbReference type="InterPro" id="IPR011009">
    <property type="entry name" value="Kinase-like_dom_sf"/>
</dbReference>
<feature type="compositionally biased region" description="Polar residues" evidence="8">
    <location>
        <begin position="914"/>
        <end position="923"/>
    </location>
</feature>